<dbReference type="Pfam" id="PF00672">
    <property type="entry name" value="HAMP"/>
    <property type="match status" value="1"/>
</dbReference>
<evidence type="ECO:0000256" key="8">
    <source>
        <dbReference type="ARBA" id="ARBA00022989"/>
    </source>
</evidence>
<dbReference type="EC" id="2.7.13.3" evidence="3"/>
<organism evidence="14 15">
    <name type="scientific">Halanaerobium salsuginis</name>
    <dbReference type="NCBI Taxonomy" id="29563"/>
    <lineage>
        <taxon>Bacteria</taxon>
        <taxon>Bacillati</taxon>
        <taxon>Bacillota</taxon>
        <taxon>Clostridia</taxon>
        <taxon>Halanaerobiales</taxon>
        <taxon>Halanaerobiaceae</taxon>
        <taxon>Halanaerobium</taxon>
    </lineage>
</organism>
<dbReference type="AlphaFoldDB" id="A0A1I4GFG1"/>
<dbReference type="InterPro" id="IPR036890">
    <property type="entry name" value="HATPase_C_sf"/>
</dbReference>
<evidence type="ECO:0000256" key="10">
    <source>
        <dbReference type="ARBA" id="ARBA00023136"/>
    </source>
</evidence>
<keyword evidence="4" id="KW-0597">Phosphoprotein</keyword>
<keyword evidence="6 11" id="KW-0812">Transmembrane</keyword>
<dbReference type="CDD" id="cd06225">
    <property type="entry name" value="HAMP"/>
    <property type="match status" value="1"/>
</dbReference>
<dbReference type="InterPro" id="IPR005467">
    <property type="entry name" value="His_kinase_dom"/>
</dbReference>
<dbReference type="InterPro" id="IPR036097">
    <property type="entry name" value="HisK_dim/P_sf"/>
</dbReference>
<dbReference type="GO" id="GO:0000155">
    <property type="term" value="F:phosphorelay sensor kinase activity"/>
    <property type="evidence" value="ECO:0007669"/>
    <property type="project" value="InterPro"/>
</dbReference>
<evidence type="ECO:0000256" key="7">
    <source>
        <dbReference type="ARBA" id="ARBA00022777"/>
    </source>
</evidence>
<evidence type="ECO:0000259" key="12">
    <source>
        <dbReference type="PROSITE" id="PS50109"/>
    </source>
</evidence>
<keyword evidence="5" id="KW-0808">Transferase</keyword>
<dbReference type="SMART" id="SM00304">
    <property type="entry name" value="HAMP"/>
    <property type="match status" value="1"/>
</dbReference>
<dbReference type="InterPro" id="IPR050428">
    <property type="entry name" value="TCS_sensor_his_kinase"/>
</dbReference>
<dbReference type="STRING" id="29563.SAMN02983006_00730"/>
<evidence type="ECO:0000313" key="14">
    <source>
        <dbReference type="EMBL" id="SFL28774.1"/>
    </source>
</evidence>
<evidence type="ECO:0000256" key="5">
    <source>
        <dbReference type="ARBA" id="ARBA00022679"/>
    </source>
</evidence>
<evidence type="ECO:0000256" key="1">
    <source>
        <dbReference type="ARBA" id="ARBA00000085"/>
    </source>
</evidence>
<sequence>MMNSNLSYKKFPLKINLTIWYMLILLIVLLFFSAVIYFNLKTQLETEARNILQLEVNNLKNELANLTQAEFNTYSNQADRYYNDPDIEVFFYNQAGKLESDLEINPFIPERINGKPRYNIIEYQGQKWSFMIDSYQLKGNNIQPKAGYLMVIYSLKKEQLMLKKLLLTMLIIIPLTLLLASGGGYFLSNRALTAIDIISATAEKISQSNLSKRIEIAQHREDEIGRLVKTLNNLLARLENSFYRQKQFNADVSHELRTPISVIKAHVDDALELDQHLTTEQKNIFLTIKNQVDQMNSMISQMLILARADDNNVKLDKEKFDLIIVIAAVIEEMNLQAAEKDIKIESNFKQQSEFLVKADLSLITQLLLNLVDNAIKYTRSGGKIKISLTDLNNYYKISVIDNGIGIKDTDLNNIFKRFYRVDKSRSRQYGGTGLGLSICKWIVDMHGGEITVKSNWGSGTEFSVFLLKEKSSSDFN</sequence>
<protein>
    <recommendedName>
        <fullName evidence="3">histidine kinase</fullName>
        <ecNumber evidence="3">2.7.13.3</ecNumber>
    </recommendedName>
</protein>
<comment type="catalytic activity">
    <reaction evidence="1">
        <text>ATP + protein L-histidine = ADP + protein N-phospho-L-histidine.</text>
        <dbReference type="EC" id="2.7.13.3"/>
    </reaction>
</comment>
<dbReference type="PANTHER" id="PTHR45436">
    <property type="entry name" value="SENSOR HISTIDINE KINASE YKOH"/>
    <property type="match status" value="1"/>
</dbReference>
<name>A0A1I4GFG1_9FIRM</name>
<dbReference type="OrthoDB" id="9796330at2"/>
<dbReference type="SMART" id="SM00388">
    <property type="entry name" value="HisKA"/>
    <property type="match status" value="1"/>
</dbReference>
<feature type="transmembrane region" description="Helical" evidence="11">
    <location>
        <begin position="165"/>
        <end position="187"/>
    </location>
</feature>
<dbReference type="PROSITE" id="PS50885">
    <property type="entry name" value="HAMP"/>
    <property type="match status" value="1"/>
</dbReference>
<feature type="domain" description="HAMP" evidence="13">
    <location>
        <begin position="189"/>
        <end position="243"/>
    </location>
</feature>
<dbReference type="CDD" id="cd00082">
    <property type="entry name" value="HisKA"/>
    <property type="match status" value="1"/>
</dbReference>
<keyword evidence="10 11" id="KW-0472">Membrane</keyword>
<dbReference type="Pfam" id="PF02518">
    <property type="entry name" value="HATPase_c"/>
    <property type="match status" value="1"/>
</dbReference>
<proteinExistence type="predicted"/>
<dbReference type="Gene3D" id="6.10.340.10">
    <property type="match status" value="1"/>
</dbReference>
<feature type="domain" description="Histidine kinase" evidence="12">
    <location>
        <begin position="251"/>
        <end position="470"/>
    </location>
</feature>
<dbReference type="PROSITE" id="PS50109">
    <property type="entry name" value="HIS_KIN"/>
    <property type="match status" value="1"/>
</dbReference>
<dbReference type="Pfam" id="PF00512">
    <property type="entry name" value="HisKA"/>
    <property type="match status" value="1"/>
</dbReference>
<evidence type="ECO:0000259" key="13">
    <source>
        <dbReference type="PROSITE" id="PS50885"/>
    </source>
</evidence>
<dbReference type="SUPFAM" id="SSF55874">
    <property type="entry name" value="ATPase domain of HSP90 chaperone/DNA topoisomerase II/histidine kinase"/>
    <property type="match status" value="1"/>
</dbReference>
<dbReference type="InterPro" id="IPR003660">
    <property type="entry name" value="HAMP_dom"/>
</dbReference>
<dbReference type="Proteomes" id="UP000199006">
    <property type="component" value="Unassembled WGS sequence"/>
</dbReference>
<dbReference type="PRINTS" id="PR00344">
    <property type="entry name" value="BCTRLSENSOR"/>
</dbReference>
<keyword evidence="15" id="KW-1185">Reference proteome</keyword>
<dbReference type="SUPFAM" id="SSF47384">
    <property type="entry name" value="Homodimeric domain of signal transducing histidine kinase"/>
    <property type="match status" value="1"/>
</dbReference>
<dbReference type="PANTHER" id="PTHR45436:SF5">
    <property type="entry name" value="SENSOR HISTIDINE KINASE TRCS"/>
    <property type="match status" value="1"/>
</dbReference>
<feature type="transmembrane region" description="Helical" evidence="11">
    <location>
        <begin position="20"/>
        <end position="40"/>
    </location>
</feature>
<keyword evidence="7 14" id="KW-0418">Kinase</keyword>
<dbReference type="InterPro" id="IPR003661">
    <property type="entry name" value="HisK_dim/P_dom"/>
</dbReference>
<dbReference type="SUPFAM" id="SSF158472">
    <property type="entry name" value="HAMP domain-like"/>
    <property type="match status" value="1"/>
</dbReference>
<dbReference type="SMART" id="SM00387">
    <property type="entry name" value="HATPase_c"/>
    <property type="match status" value="1"/>
</dbReference>
<accession>A0A1I4GFG1</accession>
<evidence type="ECO:0000256" key="11">
    <source>
        <dbReference type="SAM" id="Phobius"/>
    </source>
</evidence>
<reference evidence="14 15" key="1">
    <citation type="submission" date="2016-10" db="EMBL/GenBank/DDBJ databases">
        <authorList>
            <person name="de Groot N.N."/>
        </authorList>
    </citation>
    <scope>NUCLEOTIDE SEQUENCE [LARGE SCALE GENOMIC DNA]</scope>
    <source>
        <strain evidence="14 15">ATCC 51327</strain>
    </source>
</reference>
<evidence type="ECO:0000256" key="4">
    <source>
        <dbReference type="ARBA" id="ARBA00022553"/>
    </source>
</evidence>
<gene>
    <name evidence="14" type="ORF">SAMN02983006_00730</name>
</gene>
<dbReference type="FunFam" id="3.30.565.10:FF:000006">
    <property type="entry name" value="Sensor histidine kinase WalK"/>
    <property type="match status" value="1"/>
</dbReference>
<keyword evidence="9" id="KW-0902">Two-component regulatory system</keyword>
<evidence type="ECO:0000313" key="15">
    <source>
        <dbReference type="Proteomes" id="UP000199006"/>
    </source>
</evidence>
<evidence type="ECO:0000256" key="3">
    <source>
        <dbReference type="ARBA" id="ARBA00012438"/>
    </source>
</evidence>
<dbReference type="EMBL" id="FOTI01000006">
    <property type="protein sequence ID" value="SFL28774.1"/>
    <property type="molecule type" value="Genomic_DNA"/>
</dbReference>
<dbReference type="Gene3D" id="1.10.287.130">
    <property type="match status" value="1"/>
</dbReference>
<dbReference type="CDD" id="cd00075">
    <property type="entry name" value="HATPase"/>
    <property type="match status" value="1"/>
</dbReference>
<keyword evidence="8 11" id="KW-1133">Transmembrane helix</keyword>
<evidence type="ECO:0000256" key="9">
    <source>
        <dbReference type="ARBA" id="ARBA00023012"/>
    </source>
</evidence>
<dbReference type="GO" id="GO:0005886">
    <property type="term" value="C:plasma membrane"/>
    <property type="evidence" value="ECO:0007669"/>
    <property type="project" value="TreeGrafter"/>
</dbReference>
<dbReference type="Gene3D" id="3.30.565.10">
    <property type="entry name" value="Histidine kinase-like ATPase, C-terminal domain"/>
    <property type="match status" value="1"/>
</dbReference>
<evidence type="ECO:0000256" key="6">
    <source>
        <dbReference type="ARBA" id="ARBA00022692"/>
    </source>
</evidence>
<dbReference type="InterPro" id="IPR003594">
    <property type="entry name" value="HATPase_dom"/>
</dbReference>
<evidence type="ECO:0000256" key="2">
    <source>
        <dbReference type="ARBA" id="ARBA00004370"/>
    </source>
</evidence>
<dbReference type="InterPro" id="IPR004358">
    <property type="entry name" value="Sig_transdc_His_kin-like_C"/>
</dbReference>
<dbReference type="RefSeq" id="WP_089859827.1">
    <property type="nucleotide sequence ID" value="NZ_FOTI01000006.1"/>
</dbReference>
<comment type="subcellular location">
    <subcellularLocation>
        <location evidence="2">Membrane</location>
    </subcellularLocation>
</comment>